<dbReference type="GO" id="GO:0000422">
    <property type="term" value="P:autophagy of mitochondrion"/>
    <property type="evidence" value="ECO:0007669"/>
    <property type="project" value="TreeGrafter"/>
</dbReference>
<evidence type="ECO:0000313" key="2">
    <source>
        <dbReference type="Proteomes" id="UP000051952"/>
    </source>
</evidence>
<keyword evidence="2" id="KW-1185">Reference proteome</keyword>
<dbReference type="InterPro" id="IPR007239">
    <property type="entry name" value="Atg5"/>
</dbReference>
<dbReference type="GO" id="GO:0034045">
    <property type="term" value="C:phagophore assembly site membrane"/>
    <property type="evidence" value="ECO:0007669"/>
    <property type="project" value="TreeGrafter"/>
</dbReference>
<dbReference type="GO" id="GO:0034727">
    <property type="term" value="P:piecemeal microautophagy of the nucleus"/>
    <property type="evidence" value="ECO:0007669"/>
    <property type="project" value="TreeGrafter"/>
</dbReference>
<dbReference type="InterPro" id="IPR042526">
    <property type="entry name" value="Atg5_HR"/>
</dbReference>
<proteinExistence type="predicted"/>
<dbReference type="InterPro" id="IPR042527">
    <property type="entry name" value="Atg5_UblA_dom_sf"/>
</dbReference>
<dbReference type="PANTHER" id="PTHR13040">
    <property type="entry name" value="AUTOPHAGY PROTEIN 5"/>
    <property type="match status" value="1"/>
</dbReference>
<dbReference type="GO" id="GO:0005776">
    <property type="term" value="C:autophagosome"/>
    <property type="evidence" value="ECO:0007669"/>
    <property type="project" value="TreeGrafter"/>
</dbReference>
<sequence>MLLPVHCHTLAKHINKKRALMGFKNAHVDAITEAQWMGAFACKFVPHEATRLEYQLNVARKFHCKIPRLSYLPLITPAVVEHYFERPEEVANLRISYELVVPSQTSSSGGDGGEQAVWAPEYYPLGVLVDSLCNHDYGVVTFSFRVTGGAPDSNVLALPIGTSDKGLFLNLHQQQKATCVSLFGSNQAMMKLEPQLMNQLDDAVRQNDCRAFYHPRNIVFQSGSQDSLRSSISSAALVGDMATFMIHKDGLHTMRLVSIRSAPTLGLVLKCCLQCFEGLDVDGIDNQPADSQKYAAVLLTGVEPALSTPTEFLRDNLACADFAIHLTVQQAATSTLPRGLFPQVDWKALSRNASMSSPLM</sequence>
<name>A0A0S4ITJ8_BODSA</name>
<dbReference type="AlphaFoldDB" id="A0A0S4ITJ8"/>
<dbReference type="Proteomes" id="UP000051952">
    <property type="component" value="Unassembled WGS sequence"/>
</dbReference>
<gene>
    <name evidence="1" type="ORF">BSAL_59085</name>
</gene>
<dbReference type="Gene3D" id="3.10.20.90">
    <property type="entry name" value="Phosphatidylinositol 3-kinase Catalytic Subunit, Chain A, domain 1"/>
    <property type="match status" value="1"/>
</dbReference>
<organism evidence="1 2">
    <name type="scientific">Bodo saltans</name>
    <name type="common">Flagellated protozoan</name>
    <dbReference type="NCBI Taxonomy" id="75058"/>
    <lineage>
        <taxon>Eukaryota</taxon>
        <taxon>Discoba</taxon>
        <taxon>Euglenozoa</taxon>
        <taxon>Kinetoplastea</taxon>
        <taxon>Metakinetoplastina</taxon>
        <taxon>Eubodonida</taxon>
        <taxon>Bodonidae</taxon>
        <taxon>Bodo</taxon>
    </lineage>
</organism>
<dbReference type="GO" id="GO:0061908">
    <property type="term" value="C:phagophore"/>
    <property type="evidence" value="ECO:0007669"/>
    <property type="project" value="TreeGrafter"/>
</dbReference>
<dbReference type="GO" id="GO:0044233">
    <property type="term" value="C:mitochondria-associated endoplasmic reticulum membrane contact site"/>
    <property type="evidence" value="ECO:0007669"/>
    <property type="project" value="TreeGrafter"/>
</dbReference>
<evidence type="ECO:0000313" key="1">
    <source>
        <dbReference type="EMBL" id="CUF08454.1"/>
    </source>
</evidence>
<dbReference type="Gene3D" id="1.10.246.190">
    <property type="entry name" value="Autophagy protein Apg5, helix rich domain"/>
    <property type="match status" value="1"/>
</dbReference>
<dbReference type="EMBL" id="CYKH01000238">
    <property type="protein sequence ID" value="CUF08454.1"/>
    <property type="molecule type" value="Genomic_DNA"/>
</dbReference>
<accession>A0A0S4ITJ8</accession>
<dbReference type="Gene3D" id="3.10.20.620">
    <property type="match status" value="1"/>
</dbReference>
<reference evidence="2" key="1">
    <citation type="submission" date="2015-09" db="EMBL/GenBank/DDBJ databases">
        <authorList>
            <consortium name="Pathogen Informatics"/>
        </authorList>
    </citation>
    <scope>NUCLEOTIDE SEQUENCE [LARGE SCALE GENOMIC DNA]</scope>
    <source>
        <strain evidence="2">Lake Konstanz</strain>
    </source>
</reference>
<protein>
    <submittedName>
        <fullName evidence="1">Autophagy protein 5, putative</fullName>
    </submittedName>
</protein>
<dbReference type="VEuPathDB" id="TriTrypDB:BSAL_59085"/>
<dbReference type="GO" id="GO:0034274">
    <property type="term" value="C:Atg12-Atg5-Atg16 complex"/>
    <property type="evidence" value="ECO:0007669"/>
    <property type="project" value="TreeGrafter"/>
</dbReference>
<dbReference type="GO" id="GO:0006995">
    <property type="term" value="P:cellular response to nitrogen starvation"/>
    <property type="evidence" value="ECO:0007669"/>
    <property type="project" value="TreeGrafter"/>
</dbReference>
<dbReference type="PANTHER" id="PTHR13040:SF2">
    <property type="entry name" value="AUTOPHAGY PROTEIN 5"/>
    <property type="match status" value="1"/>
</dbReference>
<dbReference type="GO" id="GO:0019776">
    <property type="term" value="F:Atg8-family ligase activity"/>
    <property type="evidence" value="ECO:0007669"/>
    <property type="project" value="TreeGrafter"/>
</dbReference>